<evidence type="ECO:0000313" key="2">
    <source>
        <dbReference type="EMBL" id="KAJ7971709.1"/>
    </source>
</evidence>
<gene>
    <name evidence="2" type="ORF">O6P43_009700</name>
</gene>
<name>A0AAD7VDJ7_QUISA</name>
<reference evidence="2" key="1">
    <citation type="journal article" date="2023" name="Science">
        <title>Elucidation of the pathway for biosynthesis of saponin adjuvants from the soapbark tree.</title>
        <authorList>
            <person name="Reed J."/>
            <person name="Orme A."/>
            <person name="El-Demerdash A."/>
            <person name="Owen C."/>
            <person name="Martin L.B.B."/>
            <person name="Misra R.C."/>
            <person name="Kikuchi S."/>
            <person name="Rejzek M."/>
            <person name="Martin A.C."/>
            <person name="Harkess A."/>
            <person name="Leebens-Mack J."/>
            <person name="Louveau T."/>
            <person name="Stephenson M.J."/>
            <person name="Osbourn A."/>
        </authorList>
    </citation>
    <scope>NUCLEOTIDE SEQUENCE</scope>
    <source>
        <strain evidence="2">S10</strain>
    </source>
</reference>
<dbReference type="Proteomes" id="UP001163823">
    <property type="component" value="Chromosome 4"/>
</dbReference>
<dbReference type="GO" id="GO:0006508">
    <property type="term" value="P:proteolysis"/>
    <property type="evidence" value="ECO:0007669"/>
    <property type="project" value="UniProtKB-KW"/>
</dbReference>
<keyword evidence="3" id="KW-1185">Reference proteome</keyword>
<comment type="caution">
    <text evidence="2">The sequence shown here is derived from an EMBL/GenBank/DDBJ whole genome shotgun (WGS) entry which is preliminary data.</text>
</comment>
<dbReference type="AlphaFoldDB" id="A0AAD7VDJ7"/>
<keyword evidence="2" id="KW-0378">Hydrolase</keyword>
<organism evidence="2 3">
    <name type="scientific">Quillaja saponaria</name>
    <name type="common">Soap bark tree</name>
    <dbReference type="NCBI Taxonomy" id="32244"/>
    <lineage>
        <taxon>Eukaryota</taxon>
        <taxon>Viridiplantae</taxon>
        <taxon>Streptophyta</taxon>
        <taxon>Embryophyta</taxon>
        <taxon>Tracheophyta</taxon>
        <taxon>Spermatophyta</taxon>
        <taxon>Magnoliopsida</taxon>
        <taxon>eudicotyledons</taxon>
        <taxon>Gunneridae</taxon>
        <taxon>Pentapetalae</taxon>
        <taxon>rosids</taxon>
        <taxon>fabids</taxon>
        <taxon>Fabales</taxon>
        <taxon>Quillajaceae</taxon>
        <taxon>Quillaja</taxon>
    </lineage>
</organism>
<evidence type="ECO:0000313" key="3">
    <source>
        <dbReference type="Proteomes" id="UP001163823"/>
    </source>
</evidence>
<protein>
    <submittedName>
        <fullName evidence="2">Calpain-type cysteine protease DEK1</fullName>
    </submittedName>
</protein>
<dbReference type="EMBL" id="JARAOO010000004">
    <property type="protein sequence ID" value="KAJ7971709.1"/>
    <property type="molecule type" value="Genomic_DNA"/>
</dbReference>
<sequence>MMSSLLHEKSSLLGSEFQSQCVDADKIAKLNDQSSEDNIRNEFKAECLVTSLLREKLYSKDLEFEQLQAELATAVRGNDILRCEVQNTLDNLSCLTHKLKDHKLQILEKDENINRLKSDLQESIKELTNMRGVLPKVSNERHLMWEEVKQYREKNTQLNSEVNALEKKIDILDEDLVLKEGQITILKDSLGKKPVDLLASPDSMHEFLLE</sequence>
<evidence type="ECO:0000256" key="1">
    <source>
        <dbReference type="SAM" id="Coils"/>
    </source>
</evidence>
<proteinExistence type="predicted"/>
<feature type="coiled-coil region" evidence="1">
    <location>
        <begin position="99"/>
        <end position="182"/>
    </location>
</feature>
<keyword evidence="1" id="KW-0175">Coiled coil</keyword>
<dbReference type="GO" id="GO:0008233">
    <property type="term" value="F:peptidase activity"/>
    <property type="evidence" value="ECO:0007669"/>
    <property type="project" value="UniProtKB-KW"/>
</dbReference>
<keyword evidence="2" id="KW-0645">Protease</keyword>
<dbReference type="PANTHER" id="PTHR47491:SF5">
    <property type="entry name" value="CAP-GLY DOMAIN LINKER"/>
    <property type="match status" value="1"/>
</dbReference>
<dbReference type="KEGG" id="qsa:O6P43_009700"/>
<accession>A0AAD7VDJ7</accession>
<dbReference type="PANTHER" id="PTHR47491">
    <property type="entry name" value="CAP-GLY DOMAIN LINKER"/>
    <property type="match status" value="1"/>
</dbReference>